<evidence type="ECO:0000256" key="5">
    <source>
        <dbReference type="ARBA" id="ARBA00013229"/>
    </source>
</evidence>
<keyword evidence="7 13" id="KW-0964">Secreted</keyword>
<feature type="domain" description="Pectinesterase inhibitor" evidence="15">
    <location>
        <begin position="31"/>
        <end position="167"/>
    </location>
</feature>
<evidence type="ECO:0000256" key="4">
    <source>
        <dbReference type="ARBA" id="ARBA00007786"/>
    </source>
</evidence>
<dbReference type="Pfam" id="PF04043">
    <property type="entry name" value="PMEI"/>
    <property type="match status" value="1"/>
</dbReference>
<feature type="active site" evidence="12">
    <location>
        <position position="374"/>
    </location>
</feature>
<dbReference type="GeneID" id="113692644"/>
<dbReference type="InterPro" id="IPR033131">
    <property type="entry name" value="Pectinesterase_Asp_AS"/>
</dbReference>
<dbReference type="InterPro" id="IPR011050">
    <property type="entry name" value="Pectin_lyase_fold/virulence"/>
</dbReference>
<reference evidence="16" key="1">
    <citation type="journal article" date="2025" name="Foods">
        <title>Unveiling the Microbial Signatures of Arabica Coffee Cherries: Insights into Ripeness Specific Diversity, Functional Traits, and Implications for Quality and Safety.</title>
        <authorList>
            <consortium name="RefSeq"/>
            <person name="Tenea G.N."/>
            <person name="Cifuentes V."/>
            <person name="Reyes P."/>
            <person name="Cevallos-Vallejos M."/>
        </authorList>
    </citation>
    <scope>NUCLEOTIDE SEQUENCE [LARGE SCALE GENOMIC DNA]</scope>
</reference>
<comment type="similarity">
    <text evidence="4">In the C-terminal section; belongs to the pectinesterase family.</text>
</comment>
<dbReference type="Gene3D" id="1.20.140.40">
    <property type="entry name" value="Invertase/pectin methylesterase inhibitor family protein"/>
    <property type="match status" value="1"/>
</dbReference>
<dbReference type="CDD" id="cd15799">
    <property type="entry name" value="PMEI-like_4"/>
    <property type="match status" value="1"/>
</dbReference>
<dbReference type="InterPro" id="IPR006501">
    <property type="entry name" value="Pectinesterase_inhib_dom"/>
</dbReference>
<evidence type="ECO:0000256" key="9">
    <source>
        <dbReference type="ARBA" id="ARBA00023085"/>
    </source>
</evidence>
<comment type="catalytic activity">
    <reaction evidence="11 13">
        <text>[(1-&gt;4)-alpha-D-galacturonosyl methyl ester](n) + n H2O = [(1-&gt;4)-alpha-D-galacturonosyl](n) + n methanol + n H(+)</text>
        <dbReference type="Rhea" id="RHEA:22380"/>
        <dbReference type="Rhea" id="RHEA-COMP:14570"/>
        <dbReference type="Rhea" id="RHEA-COMP:14573"/>
        <dbReference type="ChEBI" id="CHEBI:15377"/>
        <dbReference type="ChEBI" id="CHEBI:15378"/>
        <dbReference type="ChEBI" id="CHEBI:17790"/>
        <dbReference type="ChEBI" id="CHEBI:140522"/>
        <dbReference type="ChEBI" id="CHEBI:140523"/>
        <dbReference type="EC" id="3.1.1.11"/>
    </reaction>
</comment>
<keyword evidence="9 13" id="KW-0063">Aspartyl esterase</keyword>
<evidence type="ECO:0000256" key="8">
    <source>
        <dbReference type="ARBA" id="ARBA00022801"/>
    </source>
</evidence>
<dbReference type="GO" id="GO:0030599">
    <property type="term" value="F:pectinesterase activity"/>
    <property type="evidence" value="ECO:0007669"/>
    <property type="project" value="UniProtKB-UniRule"/>
</dbReference>
<evidence type="ECO:0000313" key="17">
    <source>
        <dbReference type="RefSeq" id="XP_027066911.2"/>
    </source>
</evidence>
<feature type="signal peptide" evidence="13">
    <location>
        <begin position="1"/>
        <end position="29"/>
    </location>
</feature>
<organism evidence="16 17">
    <name type="scientific">Coffea arabica</name>
    <name type="common">Arabian coffee</name>
    <dbReference type="NCBI Taxonomy" id="13443"/>
    <lineage>
        <taxon>Eukaryota</taxon>
        <taxon>Viridiplantae</taxon>
        <taxon>Streptophyta</taxon>
        <taxon>Embryophyta</taxon>
        <taxon>Tracheophyta</taxon>
        <taxon>Spermatophyta</taxon>
        <taxon>Magnoliopsida</taxon>
        <taxon>eudicotyledons</taxon>
        <taxon>Gunneridae</taxon>
        <taxon>Pentapetalae</taxon>
        <taxon>asterids</taxon>
        <taxon>lamiids</taxon>
        <taxon>Gentianales</taxon>
        <taxon>Rubiaceae</taxon>
        <taxon>Ixoroideae</taxon>
        <taxon>Gardenieae complex</taxon>
        <taxon>Bertiereae - Coffeeae clade</taxon>
        <taxon>Coffeeae</taxon>
        <taxon>Coffea</taxon>
    </lineage>
</organism>
<dbReference type="InterPro" id="IPR035513">
    <property type="entry name" value="Invertase/methylesterase_inhib"/>
</dbReference>
<sequence length="538" mass="58489">MQMASFSRCQILFTFLVILGLWSPHLVSCVNNNPLIQSECLMVPTSEFVGSLKSTIGIVRQVTSIVSRFTSFLGDFRLSNAISDCLDLLDLSADELDWTLSAAQKPSGKNNTNTVRLSSDLRTWLSAALVNQDTCMEGFEGTNGIVKNLVAGSLNQLTSLVTDVLRMVHPIPDSKSNGGSGGGGGGGGGGRTGGRKLTSRKEFEFPSWLKSTDRKLLQANGVQADVVVAQDGTGKFTSVNDAISAAPEQSTKRFVIYIKKGVYKEYIEISKKKPNIMLIGDGMDVTVISGNRSFIDGWTTYRSATFGVKGQGFIARDMTFENTAGPQKHQAVAFRSDSDLSVVYRCAIRGFQDTLYAHTMRQFYGECVVTGTVDFIFGDGSVVFQRCTLNARKGLPNQKNTITAQGRKVITEPSGFSIQFSNISAEPDVLASLNSTETYLGRPWKLYSRTVIMQSFISNAIKPQGWLEWNGNFALDTLYYGEYMNTGPGAGLGSRVKWPGFHAINDSAVANNFTVAQFIVGNSWLPMTGVKYTAGLAV</sequence>
<dbReference type="SUPFAM" id="SSF101148">
    <property type="entry name" value="Plant invertase/pectin methylesterase inhibitor"/>
    <property type="match status" value="1"/>
</dbReference>
<evidence type="ECO:0000256" key="7">
    <source>
        <dbReference type="ARBA" id="ARBA00022525"/>
    </source>
</evidence>
<keyword evidence="16" id="KW-1185">Reference proteome</keyword>
<keyword evidence="13" id="KW-0732">Signal</keyword>
<accession>A0A6P6SM06</accession>
<evidence type="ECO:0000313" key="16">
    <source>
        <dbReference type="Proteomes" id="UP001652660"/>
    </source>
</evidence>
<reference evidence="17" key="2">
    <citation type="submission" date="2025-08" db="UniProtKB">
        <authorList>
            <consortium name="RefSeq"/>
        </authorList>
    </citation>
    <scope>IDENTIFICATION</scope>
    <source>
        <tissue evidence="17">Leaves</tissue>
    </source>
</reference>
<evidence type="ECO:0000256" key="13">
    <source>
        <dbReference type="RuleBase" id="RU000589"/>
    </source>
</evidence>
<dbReference type="RefSeq" id="XP_027066911.2">
    <property type="nucleotide sequence ID" value="XM_027211110.2"/>
</dbReference>
<feature type="region of interest" description="Disordered" evidence="14">
    <location>
        <begin position="171"/>
        <end position="197"/>
    </location>
</feature>
<dbReference type="OrthoDB" id="2019149at2759"/>
<evidence type="ECO:0000256" key="3">
    <source>
        <dbReference type="ARBA" id="ARBA00006027"/>
    </source>
</evidence>
<gene>
    <name evidence="17" type="primary">LOC113692644</name>
</gene>
<dbReference type="Gene3D" id="2.160.20.10">
    <property type="entry name" value="Single-stranded right-handed beta-helix, Pectin lyase-like"/>
    <property type="match status" value="1"/>
</dbReference>
<dbReference type="SMART" id="SM00856">
    <property type="entry name" value="PMEI"/>
    <property type="match status" value="1"/>
</dbReference>
<dbReference type="UniPathway" id="UPA00545">
    <property type="reaction ID" value="UER00823"/>
</dbReference>
<evidence type="ECO:0000256" key="6">
    <source>
        <dbReference type="ARBA" id="ARBA00022512"/>
    </source>
</evidence>
<dbReference type="GO" id="GO:0004857">
    <property type="term" value="F:enzyme inhibitor activity"/>
    <property type="evidence" value="ECO:0007669"/>
    <property type="project" value="InterPro"/>
</dbReference>
<dbReference type="InterPro" id="IPR018040">
    <property type="entry name" value="Pectinesterase_Tyr_AS"/>
</dbReference>
<comment type="pathway">
    <text evidence="2 13">Glycan metabolism; pectin degradation; 2-dehydro-3-deoxy-D-gluconate from pectin: step 1/5.</text>
</comment>
<dbReference type="InterPro" id="IPR000070">
    <property type="entry name" value="Pectinesterase_cat"/>
</dbReference>
<feature type="compositionally biased region" description="Gly residues" evidence="14">
    <location>
        <begin position="178"/>
        <end position="192"/>
    </location>
</feature>
<dbReference type="EC" id="3.1.1.11" evidence="5 13"/>
<dbReference type="GO" id="GO:0042545">
    <property type="term" value="P:cell wall modification"/>
    <property type="evidence" value="ECO:0007669"/>
    <property type="project" value="UniProtKB-UniRule"/>
</dbReference>
<dbReference type="SUPFAM" id="SSF51126">
    <property type="entry name" value="Pectin lyase-like"/>
    <property type="match status" value="1"/>
</dbReference>
<evidence type="ECO:0000256" key="11">
    <source>
        <dbReference type="ARBA" id="ARBA00047928"/>
    </source>
</evidence>
<dbReference type="Pfam" id="PF01095">
    <property type="entry name" value="Pectinesterase"/>
    <property type="match status" value="1"/>
</dbReference>
<comment type="subcellular location">
    <subcellularLocation>
        <location evidence="1 13">Secreted</location>
        <location evidence="1 13">Cell wall</location>
    </subcellularLocation>
</comment>
<dbReference type="PANTHER" id="PTHR31707">
    <property type="entry name" value="PECTINESTERASE"/>
    <property type="match status" value="1"/>
</dbReference>
<keyword evidence="8 13" id="KW-0378">Hydrolase</keyword>
<feature type="chain" id="PRO_5044959695" description="Pectinesterase" evidence="13">
    <location>
        <begin position="30"/>
        <end position="538"/>
    </location>
</feature>
<evidence type="ECO:0000259" key="15">
    <source>
        <dbReference type="SMART" id="SM00856"/>
    </source>
</evidence>
<dbReference type="AlphaFoldDB" id="A0A6P6SM06"/>
<name>A0A6P6SM06_COFAR</name>
<dbReference type="Proteomes" id="UP001652660">
    <property type="component" value="Chromosome 6e"/>
</dbReference>
<dbReference type="InterPro" id="IPR012334">
    <property type="entry name" value="Pectin_lyas_fold"/>
</dbReference>
<dbReference type="PROSITE" id="PS00503">
    <property type="entry name" value="PECTINESTERASE_2"/>
    <property type="match status" value="1"/>
</dbReference>
<dbReference type="GO" id="GO:0045490">
    <property type="term" value="P:pectin catabolic process"/>
    <property type="evidence" value="ECO:0007669"/>
    <property type="project" value="UniProtKB-UniRule"/>
</dbReference>
<proteinExistence type="inferred from homology"/>
<dbReference type="PROSITE" id="PS00800">
    <property type="entry name" value="PECTINESTERASE_1"/>
    <property type="match status" value="1"/>
</dbReference>
<evidence type="ECO:0000256" key="10">
    <source>
        <dbReference type="ARBA" id="ARBA00023316"/>
    </source>
</evidence>
<comment type="similarity">
    <text evidence="3">In the N-terminal section; belongs to the PMEI family.</text>
</comment>
<keyword evidence="10 13" id="KW-0961">Cell wall biogenesis/degradation</keyword>
<evidence type="ECO:0000256" key="1">
    <source>
        <dbReference type="ARBA" id="ARBA00004191"/>
    </source>
</evidence>
<evidence type="ECO:0000256" key="2">
    <source>
        <dbReference type="ARBA" id="ARBA00005184"/>
    </source>
</evidence>
<comment type="function">
    <text evidence="13">Acts in the modification of cell walls via demethylesterification of cell wall pectin.</text>
</comment>
<evidence type="ECO:0000256" key="12">
    <source>
        <dbReference type="PROSITE-ProRule" id="PRU10040"/>
    </source>
</evidence>
<protein>
    <recommendedName>
        <fullName evidence="5 13">Pectinesterase</fullName>
        <ecNumber evidence="5 13">3.1.1.11</ecNumber>
    </recommendedName>
</protein>
<keyword evidence="6 13" id="KW-0134">Cell wall</keyword>
<evidence type="ECO:0000256" key="14">
    <source>
        <dbReference type="SAM" id="MobiDB-lite"/>
    </source>
</evidence>